<keyword evidence="1" id="KW-0812">Transmembrane</keyword>
<comment type="caution">
    <text evidence="3">The sequence shown here is derived from an EMBL/GenBank/DDBJ whole genome shotgun (WGS) entry which is preliminary data.</text>
</comment>
<feature type="transmembrane region" description="Helical" evidence="1">
    <location>
        <begin position="131"/>
        <end position="150"/>
    </location>
</feature>
<dbReference type="InterPro" id="IPR046529">
    <property type="entry name" value="DUF6594"/>
</dbReference>
<reference evidence="3" key="2">
    <citation type="submission" date="2023-05" db="EMBL/GenBank/DDBJ databases">
        <authorList>
            <consortium name="Lawrence Berkeley National Laboratory"/>
            <person name="Steindorff A."/>
            <person name="Hensen N."/>
            <person name="Bonometti L."/>
            <person name="Westerberg I."/>
            <person name="Brannstrom I.O."/>
            <person name="Guillou S."/>
            <person name="Cros-Aarteil S."/>
            <person name="Calhoun S."/>
            <person name="Haridas S."/>
            <person name="Kuo A."/>
            <person name="Mondo S."/>
            <person name="Pangilinan J."/>
            <person name="Riley R."/>
            <person name="Labutti K."/>
            <person name="Andreopoulos B."/>
            <person name="Lipzen A."/>
            <person name="Chen C."/>
            <person name="Yanf M."/>
            <person name="Daum C."/>
            <person name="Ng V."/>
            <person name="Clum A."/>
            <person name="Ohm R."/>
            <person name="Martin F."/>
            <person name="Silar P."/>
            <person name="Natvig D."/>
            <person name="Lalanne C."/>
            <person name="Gautier V."/>
            <person name="Ament-Velasquez S.L."/>
            <person name="Kruys A."/>
            <person name="Hutchinson M.I."/>
            <person name="Powell A.J."/>
            <person name="Barry K."/>
            <person name="Miller A.N."/>
            <person name="Grigoriev I.V."/>
            <person name="Debuchy R."/>
            <person name="Gladieux P."/>
            <person name="Thoren M.H."/>
            <person name="Johannesson H."/>
        </authorList>
    </citation>
    <scope>NUCLEOTIDE SEQUENCE</scope>
    <source>
        <strain evidence="3">PSN243</strain>
    </source>
</reference>
<protein>
    <recommendedName>
        <fullName evidence="2">DUF6594 domain-containing protein</fullName>
    </recommendedName>
</protein>
<evidence type="ECO:0000313" key="3">
    <source>
        <dbReference type="EMBL" id="KAK4453654.1"/>
    </source>
</evidence>
<keyword evidence="1" id="KW-1133">Transmembrane helix</keyword>
<dbReference type="AlphaFoldDB" id="A0AAV9H0Q9"/>
<dbReference type="Proteomes" id="UP001321760">
    <property type="component" value="Unassembled WGS sequence"/>
</dbReference>
<proteinExistence type="predicted"/>
<evidence type="ECO:0000259" key="2">
    <source>
        <dbReference type="Pfam" id="PF20237"/>
    </source>
</evidence>
<dbReference type="Pfam" id="PF20237">
    <property type="entry name" value="DUF6594"/>
    <property type="match status" value="1"/>
</dbReference>
<sequence>MLLQDIAIRRAPRRRYEAANLLRHIDDSDILDDEARSHYLEIHDFMTTRDQSEAIPNFVESLIYGSNKGSWANLFLKPFVNKKKTENSTWGTHYLHEPMKQAITALSASTILLVLLAPIGVLYFVEPSKPISFAVVFLFATTAAWMVSTLPGAKFETVFLITAAYMAVEVTFLANFQGPSR</sequence>
<dbReference type="EMBL" id="MU865919">
    <property type="protein sequence ID" value="KAK4453654.1"/>
    <property type="molecule type" value="Genomic_DNA"/>
</dbReference>
<keyword evidence="1" id="KW-0472">Membrane</keyword>
<keyword evidence="4" id="KW-1185">Reference proteome</keyword>
<feature type="domain" description="DUF6594" evidence="2">
    <location>
        <begin position="9"/>
        <end position="170"/>
    </location>
</feature>
<organism evidence="3 4">
    <name type="scientific">Podospora aff. communis PSN243</name>
    <dbReference type="NCBI Taxonomy" id="3040156"/>
    <lineage>
        <taxon>Eukaryota</taxon>
        <taxon>Fungi</taxon>
        <taxon>Dikarya</taxon>
        <taxon>Ascomycota</taxon>
        <taxon>Pezizomycotina</taxon>
        <taxon>Sordariomycetes</taxon>
        <taxon>Sordariomycetidae</taxon>
        <taxon>Sordariales</taxon>
        <taxon>Podosporaceae</taxon>
        <taxon>Podospora</taxon>
    </lineage>
</organism>
<evidence type="ECO:0000256" key="1">
    <source>
        <dbReference type="SAM" id="Phobius"/>
    </source>
</evidence>
<feature type="transmembrane region" description="Helical" evidence="1">
    <location>
        <begin position="157"/>
        <end position="176"/>
    </location>
</feature>
<reference evidence="3" key="1">
    <citation type="journal article" date="2023" name="Mol. Phylogenet. Evol.">
        <title>Genome-scale phylogeny and comparative genomics of the fungal order Sordariales.</title>
        <authorList>
            <person name="Hensen N."/>
            <person name="Bonometti L."/>
            <person name="Westerberg I."/>
            <person name="Brannstrom I.O."/>
            <person name="Guillou S."/>
            <person name="Cros-Aarteil S."/>
            <person name="Calhoun S."/>
            <person name="Haridas S."/>
            <person name="Kuo A."/>
            <person name="Mondo S."/>
            <person name="Pangilinan J."/>
            <person name="Riley R."/>
            <person name="LaButti K."/>
            <person name="Andreopoulos B."/>
            <person name="Lipzen A."/>
            <person name="Chen C."/>
            <person name="Yan M."/>
            <person name="Daum C."/>
            <person name="Ng V."/>
            <person name="Clum A."/>
            <person name="Steindorff A."/>
            <person name="Ohm R.A."/>
            <person name="Martin F."/>
            <person name="Silar P."/>
            <person name="Natvig D.O."/>
            <person name="Lalanne C."/>
            <person name="Gautier V."/>
            <person name="Ament-Velasquez S.L."/>
            <person name="Kruys A."/>
            <person name="Hutchinson M.I."/>
            <person name="Powell A.J."/>
            <person name="Barry K."/>
            <person name="Miller A.N."/>
            <person name="Grigoriev I.V."/>
            <person name="Debuchy R."/>
            <person name="Gladieux P."/>
            <person name="Hiltunen Thoren M."/>
            <person name="Johannesson H."/>
        </authorList>
    </citation>
    <scope>NUCLEOTIDE SEQUENCE</scope>
    <source>
        <strain evidence="3">PSN243</strain>
    </source>
</reference>
<evidence type="ECO:0000313" key="4">
    <source>
        <dbReference type="Proteomes" id="UP001321760"/>
    </source>
</evidence>
<gene>
    <name evidence="3" type="ORF">QBC34DRAFT_394644</name>
</gene>
<name>A0AAV9H0Q9_9PEZI</name>
<feature type="transmembrane region" description="Helical" evidence="1">
    <location>
        <begin position="103"/>
        <end position="125"/>
    </location>
</feature>
<accession>A0AAV9H0Q9</accession>